<dbReference type="EMBL" id="WKKF01000001">
    <property type="protein sequence ID" value="MRX53822.1"/>
    <property type="molecule type" value="Genomic_DNA"/>
</dbReference>
<dbReference type="Proteomes" id="UP000441585">
    <property type="component" value="Unassembled WGS sequence"/>
</dbReference>
<feature type="domain" description="Homing endonuclease LAGLIDADG" evidence="1">
    <location>
        <begin position="55"/>
        <end position="127"/>
    </location>
</feature>
<dbReference type="InterPro" id="IPR004860">
    <property type="entry name" value="LAGLIDADG_dom"/>
</dbReference>
<accession>A0A6I2M938</accession>
<dbReference type="AlphaFoldDB" id="A0A6I2M938"/>
<comment type="caution">
    <text evidence="2">The sequence shown here is derived from an EMBL/GenBank/DDBJ whole genome shotgun (WGS) entry which is preliminary data.</text>
</comment>
<gene>
    <name evidence="2" type="ORF">GJU41_07535</name>
</gene>
<evidence type="ECO:0000313" key="2">
    <source>
        <dbReference type="EMBL" id="MRX53822.1"/>
    </source>
</evidence>
<keyword evidence="3" id="KW-1185">Reference proteome</keyword>
<dbReference type="Pfam" id="PF14528">
    <property type="entry name" value="LAGLIDADG_3"/>
    <property type="match status" value="1"/>
</dbReference>
<dbReference type="InterPro" id="IPR027434">
    <property type="entry name" value="Homing_endonucl"/>
</dbReference>
<protein>
    <recommendedName>
        <fullName evidence="1">Homing endonuclease LAGLIDADG domain-containing protein</fullName>
    </recommendedName>
</protein>
<dbReference type="Gene3D" id="3.10.28.10">
    <property type="entry name" value="Homing endonucleases"/>
    <property type="match status" value="1"/>
</dbReference>
<organism evidence="2 3">
    <name type="scientific">Metabacillus idriensis</name>
    <dbReference type="NCBI Taxonomy" id="324768"/>
    <lineage>
        <taxon>Bacteria</taxon>
        <taxon>Bacillati</taxon>
        <taxon>Bacillota</taxon>
        <taxon>Bacilli</taxon>
        <taxon>Bacillales</taxon>
        <taxon>Bacillaceae</taxon>
        <taxon>Metabacillus</taxon>
    </lineage>
</organism>
<proteinExistence type="predicted"/>
<reference evidence="2 3" key="1">
    <citation type="submission" date="2019-11" db="EMBL/GenBank/DDBJ databases">
        <title>Bacillus idriensis genome.</title>
        <authorList>
            <person name="Konopka E.N."/>
            <person name="Newman J.D."/>
        </authorList>
    </citation>
    <scope>NUCLEOTIDE SEQUENCE [LARGE SCALE GENOMIC DNA]</scope>
    <source>
        <strain evidence="2 3">DSM 19097</strain>
    </source>
</reference>
<evidence type="ECO:0000313" key="3">
    <source>
        <dbReference type="Proteomes" id="UP000441585"/>
    </source>
</evidence>
<dbReference type="RefSeq" id="WP_154318219.1">
    <property type="nucleotide sequence ID" value="NZ_CAJGAA010000001.1"/>
</dbReference>
<evidence type="ECO:0000259" key="1">
    <source>
        <dbReference type="Pfam" id="PF14528"/>
    </source>
</evidence>
<dbReference type="SUPFAM" id="SSF55608">
    <property type="entry name" value="Homing endonucleases"/>
    <property type="match status" value="1"/>
</dbReference>
<name>A0A6I2M938_9BACI</name>
<dbReference type="GO" id="GO:0004519">
    <property type="term" value="F:endonuclease activity"/>
    <property type="evidence" value="ECO:0007669"/>
    <property type="project" value="InterPro"/>
</dbReference>
<sequence length="150" mass="17218">MDADYILAPKYKTRLTPTLIINSKIIKDDLNKLGVTANKSLSVPFSHVPDEFLPSFICGVIEGDGWVQKTGYVLNITTASKHFANGLLLTFQNWDLRSEITTEFSQSKNVIYRVWVKGKYELPKLSKIIYNNNTVIYDSLKRERMTQRLN</sequence>